<keyword evidence="2" id="KW-0812">Transmembrane</keyword>
<feature type="transmembrane region" description="Helical" evidence="2">
    <location>
        <begin position="122"/>
        <end position="138"/>
    </location>
</feature>
<dbReference type="Proteomes" id="UP000780875">
    <property type="component" value="Unassembled WGS sequence"/>
</dbReference>
<dbReference type="InterPro" id="IPR000620">
    <property type="entry name" value="EamA_dom"/>
</dbReference>
<evidence type="ECO:0000256" key="1">
    <source>
        <dbReference type="ARBA" id="ARBA00007362"/>
    </source>
</evidence>
<name>A0ABS7U6I4_9ACTN</name>
<reference evidence="4 5" key="1">
    <citation type="submission" date="2021-09" db="EMBL/GenBank/DDBJ databases">
        <title>Whole genome sequence of Nocardioides sp. GBK3QG-3.</title>
        <authorList>
            <person name="Tuo L."/>
        </authorList>
    </citation>
    <scope>NUCLEOTIDE SEQUENCE [LARGE SCALE GENOMIC DNA]</scope>
    <source>
        <strain evidence="4 5">GBK3QG-3</strain>
    </source>
</reference>
<dbReference type="PANTHER" id="PTHR22911">
    <property type="entry name" value="ACYL-MALONYL CONDENSING ENZYME-RELATED"/>
    <property type="match status" value="1"/>
</dbReference>
<comment type="similarity">
    <text evidence="1">Belongs to the EamA transporter family.</text>
</comment>
<protein>
    <submittedName>
        <fullName evidence="4">EamA family transporter</fullName>
    </submittedName>
</protein>
<dbReference type="Pfam" id="PF00892">
    <property type="entry name" value="EamA"/>
    <property type="match status" value="1"/>
</dbReference>
<comment type="caution">
    <text evidence="4">The sequence shown here is derived from an EMBL/GenBank/DDBJ whole genome shotgun (WGS) entry which is preliminary data.</text>
</comment>
<feature type="transmembrane region" description="Helical" evidence="2">
    <location>
        <begin position="208"/>
        <end position="228"/>
    </location>
</feature>
<organism evidence="4 5">
    <name type="scientific">Nocardioides mangrovi</name>
    <dbReference type="NCBI Taxonomy" id="2874580"/>
    <lineage>
        <taxon>Bacteria</taxon>
        <taxon>Bacillati</taxon>
        <taxon>Actinomycetota</taxon>
        <taxon>Actinomycetes</taxon>
        <taxon>Propionibacteriales</taxon>
        <taxon>Nocardioidaceae</taxon>
        <taxon>Nocardioides</taxon>
    </lineage>
</organism>
<dbReference type="InterPro" id="IPR037185">
    <property type="entry name" value="EmrE-like"/>
</dbReference>
<evidence type="ECO:0000313" key="4">
    <source>
        <dbReference type="EMBL" id="MBZ5736564.1"/>
    </source>
</evidence>
<feature type="transmembrane region" description="Helical" evidence="2">
    <location>
        <begin position="144"/>
        <end position="163"/>
    </location>
</feature>
<accession>A0ABS7U6I4</accession>
<dbReference type="EMBL" id="JAIQZJ010000001">
    <property type="protein sequence ID" value="MBZ5736564.1"/>
    <property type="molecule type" value="Genomic_DNA"/>
</dbReference>
<feature type="transmembrane region" description="Helical" evidence="2">
    <location>
        <begin position="71"/>
        <end position="91"/>
    </location>
</feature>
<keyword evidence="5" id="KW-1185">Reference proteome</keyword>
<feature type="transmembrane region" description="Helical" evidence="2">
    <location>
        <begin position="38"/>
        <end position="59"/>
    </location>
</feature>
<keyword evidence="2" id="KW-0472">Membrane</keyword>
<evidence type="ECO:0000259" key="3">
    <source>
        <dbReference type="Pfam" id="PF00892"/>
    </source>
</evidence>
<sequence>MTETHETRAHATGVALMSVSVTCMPFGQAAAARAVDAMSAPGVVAIRQLVTALVLVPVARPRLRSLTRQQLAPAVLLGVVFVAMNLCLLSSIHRIGVALAVTLEFLGPLAVALVSSGSRRDLALAVTAGLGVYVLVLPGPSSDLLGVGLALGAAGGWATYIHVNRTLGERLPGLEGTAVASLVSTAICLPLLAWLVVTGRAFHPEIGFALVAGVLCSVVPYGADLLALRRVPRQVYSVFMSLNLVTAAVAGLVVLGQGLTAHELVGIAVIVGVNAVSTLAGRRVERPQRVTVSDAESVAVESLPA</sequence>
<feature type="transmembrane region" description="Helical" evidence="2">
    <location>
        <begin position="175"/>
        <end position="196"/>
    </location>
</feature>
<feature type="transmembrane region" description="Helical" evidence="2">
    <location>
        <begin position="261"/>
        <end position="280"/>
    </location>
</feature>
<evidence type="ECO:0000256" key="2">
    <source>
        <dbReference type="SAM" id="Phobius"/>
    </source>
</evidence>
<dbReference type="SUPFAM" id="SSF103481">
    <property type="entry name" value="Multidrug resistance efflux transporter EmrE"/>
    <property type="match status" value="2"/>
</dbReference>
<feature type="transmembrane region" description="Helical" evidence="2">
    <location>
        <begin position="97"/>
        <end position="115"/>
    </location>
</feature>
<proteinExistence type="inferred from homology"/>
<dbReference type="RefSeq" id="WP_224120941.1">
    <property type="nucleotide sequence ID" value="NZ_JAIQZJ010000001.1"/>
</dbReference>
<evidence type="ECO:0000313" key="5">
    <source>
        <dbReference type="Proteomes" id="UP000780875"/>
    </source>
</evidence>
<feature type="domain" description="EamA" evidence="3">
    <location>
        <begin position="145"/>
        <end position="272"/>
    </location>
</feature>
<feature type="transmembrane region" description="Helical" evidence="2">
    <location>
        <begin position="12"/>
        <end position="32"/>
    </location>
</feature>
<gene>
    <name evidence="4" type="ORF">K8U61_00205</name>
</gene>
<feature type="transmembrane region" description="Helical" evidence="2">
    <location>
        <begin position="235"/>
        <end position="255"/>
    </location>
</feature>
<dbReference type="PANTHER" id="PTHR22911:SF37">
    <property type="entry name" value="THREONINE_HOMOSERINE EXPORTER RHTA"/>
    <property type="match status" value="1"/>
</dbReference>
<keyword evidence="2" id="KW-1133">Transmembrane helix</keyword>